<accession>A0A395I1S3</accession>
<keyword evidence="3" id="KW-1185">Reference proteome</keyword>
<reference evidence="2 3" key="1">
    <citation type="submission" date="2018-02" db="EMBL/GenBank/DDBJ databases">
        <title>The genomes of Aspergillus section Nigri reveals drivers in fungal speciation.</title>
        <authorList>
            <consortium name="DOE Joint Genome Institute"/>
            <person name="Vesth T.C."/>
            <person name="Nybo J."/>
            <person name="Theobald S."/>
            <person name="Brandl J."/>
            <person name="Frisvad J.C."/>
            <person name="Nielsen K.F."/>
            <person name="Lyhne E.K."/>
            <person name="Kogle M.E."/>
            <person name="Kuo A."/>
            <person name="Riley R."/>
            <person name="Clum A."/>
            <person name="Nolan M."/>
            <person name="Lipzen A."/>
            <person name="Salamov A."/>
            <person name="Henrissat B."/>
            <person name="Wiebenga A."/>
            <person name="De vries R.P."/>
            <person name="Grigoriev I.V."/>
            <person name="Mortensen U.H."/>
            <person name="Andersen M.R."/>
            <person name="Baker S.E."/>
        </authorList>
    </citation>
    <scope>NUCLEOTIDE SEQUENCE [LARGE SCALE GENOMIC DNA]</scope>
    <source>
        <strain evidence="2 3">CBS 101889</strain>
    </source>
</reference>
<gene>
    <name evidence="2" type="ORF">BO97DRAFT_448722</name>
</gene>
<name>A0A395I1S3_ASPHC</name>
<feature type="signal peptide" evidence="1">
    <location>
        <begin position="1"/>
        <end position="17"/>
    </location>
</feature>
<dbReference type="RefSeq" id="XP_025553296.1">
    <property type="nucleotide sequence ID" value="XM_025698839.1"/>
</dbReference>
<dbReference type="EMBL" id="KZ824276">
    <property type="protein sequence ID" value="RAL14142.1"/>
    <property type="molecule type" value="Genomic_DNA"/>
</dbReference>
<proteinExistence type="predicted"/>
<dbReference type="GeneID" id="37203128"/>
<sequence length="166" mass="18783">MHSKTILLSLFMACAVAAPALTPLEARAPPTQYEGTYDFWMTVPPCYPPSPDTEQVQFSVSWKGHYTITTDEQTSAVTVKGHRNEKGTGVGLTSGKKYQLSNMDNYDDTYTFNPPWDREYHVRKTYQIVKQGSGQVYKYGYNLYYSYDPDNGVVFRVEKPGESSCS</sequence>
<keyword evidence="1" id="KW-0732">Signal</keyword>
<dbReference type="OrthoDB" id="10643545at2759"/>
<evidence type="ECO:0000313" key="3">
    <source>
        <dbReference type="Proteomes" id="UP000248961"/>
    </source>
</evidence>
<dbReference type="AlphaFoldDB" id="A0A395I1S3"/>
<organism evidence="2 3">
    <name type="scientific">Aspergillus homomorphus (strain CBS 101889)</name>
    <dbReference type="NCBI Taxonomy" id="1450537"/>
    <lineage>
        <taxon>Eukaryota</taxon>
        <taxon>Fungi</taxon>
        <taxon>Dikarya</taxon>
        <taxon>Ascomycota</taxon>
        <taxon>Pezizomycotina</taxon>
        <taxon>Eurotiomycetes</taxon>
        <taxon>Eurotiomycetidae</taxon>
        <taxon>Eurotiales</taxon>
        <taxon>Aspergillaceae</taxon>
        <taxon>Aspergillus</taxon>
        <taxon>Aspergillus subgen. Circumdati</taxon>
    </lineage>
</organism>
<protein>
    <submittedName>
        <fullName evidence="2">Uncharacterized protein</fullName>
    </submittedName>
</protein>
<feature type="chain" id="PRO_5017248173" evidence="1">
    <location>
        <begin position="18"/>
        <end position="166"/>
    </location>
</feature>
<dbReference type="Proteomes" id="UP000248961">
    <property type="component" value="Unassembled WGS sequence"/>
</dbReference>
<dbReference type="VEuPathDB" id="FungiDB:BO97DRAFT_448722"/>
<evidence type="ECO:0000313" key="2">
    <source>
        <dbReference type="EMBL" id="RAL14142.1"/>
    </source>
</evidence>
<evidence type="ECO:0000256" key="1">
    <source>
        <dbReference type="SAM" id="SignalP"/>
    </source>
</evidence>